<evidence type="ECO:0008006" key="2">
    <source>
        <dbReference type="Google" id="ProtNLM"/>
    </source>
</evidence>
<sequence>MGPFGQNGGFGGPDLRPSLALDIFQMLTTYKVIADQCQKRRKKVKFTQAEWAREKGFSRQYVCSLVKKGIVELKDGLIDQEQANEAVAAIRDPSQPLRRKGNSETSNLSTMLLKTRIKNETERGKLLEAKVKAEVGKFVSIEEVKTEAFNVARVVRNNLLNIPNRVSALLASLSDTEKIHMALTEEITNSLQELSNTKFQI</sequence>
<accession>A0AAT9GDM7</accession>
<gene>
    <name evidence="1" type="ORF">DMENIID0003_08850</name>
</gene>
<protein>
    <recommendedName>
        <fullName evidence="2">Phage related protein</fullName>
    </recommendedName>
</protein>
<proteinExistence type="predicted"/>
<evidence type="ECO:0000313" key="1">
    <source>
        <dbReference type="EMBL" id="BFD47811.1"/>
    </source>
</evidence>
<name>A0AAT9GDM7_9RICK</name>
<dbReference type="EMBL" id="AP029172">
    <property type="protein sequence ID" value="BFD47811.1"/>
    <property type="molecule type" value="Genomic_DNA"/>
</dbReference>
<dbReference type="AlphaFoldDB" id="A0AAT9GDM7"/>
<reference evidence="1" key="1">
    <citation type="submission" date="2024-01" db="EMBL/GenBank/DDBJ databases">
        <title>Sequencing the genomes of a sandfly, Sergentomyia squamirostris, and its two endosymbionts.</title>
        <authorList>
            <person name="Itokawa K."/>
            <person name="Sanjoba C."/>
        </authorList>
    </citation>
    <scope>NUCLEOTIDE SEQUENCE</scope>
    <source>
        <strain evidence="1">WSSQ</strain>
    </source>
</reference>
<organism evidence="1">
    <name type="scientific">Wolbachia endosymbiont of Sergentomyia squamirostris</name>
    <dbReference type="NCBI Taxonomy" id="3113640"/>
    <lineage>
        <taxon>Bacteria</taxon>
        <taxon>Pseudomonadati</taxon>
        <taxon>Pseudomonadota</taxon>
        <taxon>Alphaproteobacteria</taxon>
        <taxon>Rickettsiales</taxon>
        <taxon>Anaplasmataceae</taxon>
        <taxon>Wolbachieae</taxon>
        <taxon>Wolbachia</taxon>
    </lineage>
</organism>